<name>A0A8K0D074_IGNLU</name>
<evidence type="ECO:0000256" key="2">
    <source>
        <dbReference type="ARBA" id="ARBA00022448"/>
    </source>
</evidence>
<keyword evidence="2" id="KW-0813">Transport</keyword>
<dbReference type="InterPro" id="IPR026054">
    <property type="entry name" value="Nucleoporin"/>
</dbReference>
<dbReference type="SUPFAM" id="SSF117289">
    <property type="entry name" value="Nucleoporin domain"/>
    <property type="match status" value="1"/>
</dbReference>
<accession>A0A8K0D074</accession>
<dbReference type="GO" id="GO:0017056">
    <property type="term" value="F:structural constituent of nuclear pore"/>
    <property type="evidence" value="ECO:0007669"/>
    <property type="project" value="TreeGrafter"/>
</dbReference>
<dbReference type="OrthoDB" id="248320at2759"/>
<dbReference type="Proteomes" id="UP000801492">
    <property type="component" value="Unassembled WGS sequence"/>
</dbReference>
<feature type="compositionally biased region" description="Low complexity" evidence="4">
    <location>
        <begin position="1870"/>
        <end position="1916"/>
    </location>
</feature>
<keyword evidence="3" id="KW-0539">Nucleus</keyword>
<feature type="compositionally biased region" description="Polar residues" evidence="4">
    <location>
        <begin position="1917"/>
        <end position="1944"/>
    </location>
</feature>
<evidence type="ECO:0000313" key="7">
    <source>
        <dbReference type="Proteomes" id="UP000801492"/>
    </source>
</evidence>
<dbReference type="GO" id="GO:0006405">
    <property type="term" value="P:RNA export from nucleus"/>
    <property type="evidence" value="ECO:0007669"/>
    <property type="project" value="TreeGrafter"/>
</dbReference>
<feature type="region of interest" description="Disordered" evidence="4">
    <location>
        <begin position="1744"/>
        <end position="1791"/>
    </location>
</feature>
<dbReference type="GO" id="GO:0008139">
    <property type="term" value="F:nuclear localization sequence binding"/>
    <property type="evidence" value="ECO:0007669"/>
    <property type="project" value="TreeGrafter"/>
</dbReference>
<evidence type="ECO:0000256" key="4">
    <source>
        <dbReference type="SAM" id="MobiDB-lite"/>
    </source>
</evidence>
<dbReference type="InterPro" id="IPR039462">
    <property type="entry name" value="Nup159/Nup146_N"/>
</dbReference>
<sequence length="1960" mass="204877">MAKQAQNPIDVQDFQFILQCRLKIFTNEDNSAFDKPCSLVATASRFGLIFIGSASSEFQVVQLDVVEKHEVRDGEITNYPRRTVPLPSKPKHLSVNCDCTKLAVVVEQNNCPVALIYDVASMMKQELCMSTEIRLSPTPGVNVVETSWNPTIPNIYTVCKDDGTLGLYEMKETGLEINELPTDSQASCMCWSPKGKQIAVGSRNGKITQYKPDLKAVKVINAPPLEGSPCVIALQWISNFQFIALFKSQNIESGASLLVIDAPKTGDTIYTNYDDICYSYGNTRPSQFYTVFQPNWNVLMVASSNSMEVGVLGSENNSWVVWTLADSARAELPLSASKPKQETLPVGLAFDTGATEPVVWGETSLPPAPYLLLLSHHGLLCCFRALNVKAGVNSICKPRETLADTSGLSQYTSGKLVTYTKTPEPQKQINSFEQPPQPTKLISPQFSVSQTTLASTPSKPLNLFPSIGTQFTFSTPKSVSETILTTKPEPKPLYNFSQNIVSASSSQQTALIGSIITVPTVMPPNSTLTATIPVANTAVAAVTVSPVITAQPSETHIVQEDSDILISKLIREECEILETELKALLHKGQSLKIDLGTDAEAVSLVHGANALEEFLQEVNETSSGQAAEVHSLKQALIQTWAWYEDARSRFAQAQDVALETLLRIQKLDPVSQRYLADIRHMCYYLNSQITQAQRTLDEQWENFQDSCKNIVKMKIPTMEAIYQTMVRQNAIQQRQQYVLKDISRRIRAQRSKITGPSLLLSLNNADQLEKELERLQLEPQHILQAQYERVLQNQKQLTTNKIQKLSKLILDKEVIRVTHTKPKLPSTMQMPLKANNTAMNIQNNIPQSSFLVGSLSPIATGKQPQPKIVDFIQSTPKTLPEVTPKQTSDVFKPLLTTLPKFSTGVPTSTPLFAKPSTATTTSASSFFQFNFTTVTNVPAFSSNVPLALSVTAVNQVKTNVDVVGTTSKPSTIPTSFNATPITPLKSTTETNNANVNTNTVKPVSFTSSLPSTKPTSLFSFSFTTTSSNSTIPPTKPLTSTANSAFVPTTVPTFNFSIKNSTNASVSSSLNNPTSKAPTFVFGKTTSVFGSPSSTTTTTTTTTTTSSSSATPLFGTLKITTTLPTGTTTSVSVVSTVTSTLSFKPPVVSNTAPSSIPSTTNVFQTILSSKTNTTSISMMPQTTTSTIVTTAKTSAISTPIQGSSFSDVQVQGSTFNLSMKGDNQQLVQPALTAPTTITGSATVKSEKEIPTVKEATSDGSIFSSGLAGGLIFGGVSITSASSTFTTTTSSSLFGISTANSGSLFGTSVATTPGSLFSSSATTTAIPICSTSTVTTSGSLFGVSSTASSGSLFGTLTTTSGSLFGTSTTSSGSLFVPSTTTTSGSLFGTTTTSESLISTPTKTTSESLFGTPTATTSSSLFGTFTTTSGSLFSTSTTTSGSLFSTTTTTSVSKPISSTPITTASTSVFGATTTSAQGSLFSGASATTTSASIFASGNQSQQGSFSNVNTSTSTTASSTVFASVISTSTTSSTTSASGFAAVSTTSGFSFVSTPTTTSNVFKMPVSTSSVFNATTTTSVFGAPTTTSIFGSSAFGTTTTTTTSSIFGSPTPFGSSAFTSNAGNVFGGSSSFGNTTTTTTSSTVFGQPAAFSSGSVFGTPASTTGNIFGSGFSSNNSLFATSNTTQNTFGQTQSSTFSFANAAANVPNSNSAFGFSKPSTFGFGTASSNAETNAFSFGNLNVGSPTASSGFGSAFSQSPNPNPFAKAAPQEQKPVFGGGSLFGTPTTTSSSSSIFGGGSNSGFGNSSFGSNSGFGSSSFGQQPAFGQTPPFGNSFGSPSQPGPFSGGSQSVSQTGFGGFGQAQKPSGFGTAPVFGGSPTGFGSPPAFSSGSPSFGSAPSFGSPTKVFGSPSSPTGTFGTSQQESSTFANLATQNTLGFGSLAQQSQPNSSMSSFGGGSSFSTWR</sequence>
<dbReference type="Gene3D" id="2.130.10.10">
    <property type="entry name" value="YVTN repeat-like/Quinoprotein amine dehydrogenase"/>
    <property type="match status" value="1"/>
</dbReference>
<feature type="compositionally biased region" description="Low complexity" evidence="4">
    <location>
        <begin position="1945"/>
        <end position="1960"/>
    </location>
</feature>
<dbReference type="EMBL" id="VTPC01007781">
    <property type="protein sequence ID" value="KAF2893662.1"/>
    <property type="molecule type" value="Genomic_DNA"/>
</dbReference>
<keyword evidence="7" id="KW-1185">Reference proteome</keyword>
<dbReference type="PANTHER" id="PTHR23193:SF46">
    <property type="entry name" value="NUCLEAR PORE COMPLEX PROTEIN NUP214"/>
    <property type="match status" value="1"/>
</dbReference>
<comment type="caution">
    <text evidence="6">The sequence shown here is derived from an EMBL/GenBank/DDBJ whole genome shotgun (WGS) entry which is preliminary data.</text>
</comment>
<evidence type="ECO:0000313" key="6">
    <source>
        <dbReference type="EMBL" id="KAF2893662.1"/>
    </source>
</evidence>
<dbReference type="Pfam" id="PF16755">
    <property type="entry name" value="Beta-prop_NUP159_NUP214"/>
    <property type="match status" value="1"/>
</dbReference>
<reference evidence="6" key="1">
    <citation type="submission" date="2019-08" db="EMBL/GenBank/DDBJ databases">
        <title>The genome of the North American firefly Photinus pyralis.</title>
        <authorList>
            <consortium name="Photinus pyralis genome working group"/>
            <person name="Fallon T.R."/>
            <person name="Sander Lower S.E."/>
            <person name="Weng J.-K."/>
        </authorList>
    </citation>
    <scope>NUCLEOTIDE SEQUENCE</scope>
    <source>
        <strain evidence="6">TRF0915ILg1</strain>
        <tissue evidence="6">Whole body</tissue>
    </source>
</reference>
<feature type="compositionally biased region" description="Low complexity" evidence="4">
    <location>
        <begin position="1825"/>
        <end position="1849"/>
    </location>
</feature>
<dbReference type="GO" id="GO:0006606">
    <property type="term" value="P:protein import into nucleus"/>
    <property type="evidence" value="ECO:0007669"/>
    <property type="project" value="TreeGrafter"/>
</dbReference>
<feature type="domain" description="Nucleoporin Nup159/Nup146 N-terminal" evidence="5">
    <location>
        <begin position="67"/>
        <end position="380"/>
    </location>
</feature>
<feature type="region of interest" description="Disordered" evidence="4">
    <location>
        <begin position="1809"/>
        <end position="1960"/>
    </location>
</feature>
<dbReference type="InterPro" id="IPR015943">
    <property type="entry name" value="WD40/YVTN_repeat-like_dom_sf"/>
</dbReference>
<gene>
    <name evidence="6" type="ORF">ILUMI_12517</name>
</gene>
<dbReference type="PANTHER" id="PTHR23193">
    <property type="entry name" value="NUCLEAR PORE COMPLEX PROTEIN NUP"/>
    <property type="match status" value="1"/>
</dbReference>
<proteinExistence type="predicted"/>
<dbReference type="GO" id="GO:0005643">
    <property type="term" value="C:nuclear pore"/>
    <property type="evidence" value="ECO:0007669"/>
    <property type="project" value="TreeGrafter"/>
</dbReference>
<evidence type="ECO:0000259" key="5">
    <source>
        <dbReference type="Pfam" id="PF16755"/>
    </source>
</evidence>
<protein>
    <recommendedName>
        <fullName evidence="5">Nucleoporin Nup159/Nup146 N-terminal domain-containing protein</fullName>
    </recommendedName>
</protein>
<feature type="compositionally biased region" description="Low complexity" evidence="4">
    <location>
        <begin position="1778"/>
        <end position="1790"/>
    </location>
</feature>
<evidence type="ECO:0000256" key="3">
    <source>
        <dbReference type="ARBA" id="ARBA00023242"/>
    </source>
</evidence>
<evidence type="ECO:0000256" key="1">
    <source>
        <dbReference type="ARBA" id="ARBA00004123"/>
    </source>
</evidence>
<comment type="subcellular location">
    <subcellularLocation>
        <location evidence="1">Nucleus</location>
    </subcellularLocation>
</comment>
<feature type="compositionally biased region" description="Low complexity" evidence="4">
    <location>
        <begin position="1744"/>
        <end position="1755"/>
    </location>
</feature>
<organism evidence="6 7">
    <name type="scientific">Ignelater luminosus</name>
    <name type="common">Cucubano</name>
    <name type="synonym">Pyrophorus luminosus</name>
    <dbReference type="NCBI Taxonomy" id="2038154"/>
    <lineage>
        <taxon>Eukaryota</taxon>
        <taxon>Metazoa</taxon>
        <taxon>Ecdysozoa</taxon>
        <taxon>Arthropoda</taxon>
        <taxon>Hexapoda</taxon>
        <taxon>Insecta</taxon>
        <taxon>Pterygota</taxon>
        <taxon>Neoptera</taxon>
        <taxon>Endopterygota</taxon>
        <taxon>Coleoptera</taxon>
        <taxon>Polyphaga</taxon>
        <taxon>Elateriformia</taxon>
        <taxon>Elateroidea</taxon>
        <taxon>Elateridae</taxon>
        <taxon>Agrypninae</taxon>
        <taxon>Pyrophorini</taxon>
        <taxon>Ignelater</taxon>
    </lineage>
</organism>